<comment type="subcellular location">
    <subcellularLocation>
        <location evidence="2">Cytoplasm</location>
    </subcellularLocation>
    <subcellularLocation>
        <location evidence="1">Endomembrane system</location>
        <topology evidence="1">Peripheral membrane protein</topology>
    </subcellularLocation>
</comment>
<gene>
    <name evidence="10" type="ORF">RN001_011585</name>
</gene>
<dbReference type="GO" id="GO:0000422">
    <property type="term" value="P:autophagy of mitochondrion"/>
    <property type="evidence" value="ECO:0007669"/>
    <property type="project" value="TreeGrafter"/>
</dbReference>
<sequence length="464" mass="53772">MENKSNSLAVLDVLIENKNVSGIIKDSIDCDRSSLCSNSTLDNSLVQSPSLESFSTLPDTEVLSELNIDENSDLYVKIDNPQKHLDTLETYITFRITTRVARIEFTENEYIVRRRYNEFAWLRQKLLDCHPFCIIPPLPAKHTLMGQLDRYAKNFVLVRMKLLNTFLLRITQHPILSCNEYFKVFLTASQSDFNLYRKQKSHTSNKILMLNNTNMLSSRTSIKNRHIEFEKAKDYLNVLSEKLISVEKIASRINKESQDFVNELQSYYPIFSNWSISEPELSAILQNIANAFEKCTFAQSSLIYSYPNTMANPIKEFLTYVDVVKETLNKRDAYQHVYNTSLEDLDKKREEKDQLLAMQSVSSHTTGFSLWKQPSLDDKLEKLGVHIPQLLKKVETNQDNLECANESLRSDLARWQQEKQSCLKKILLDFVNKQIECYEKSVGAWEHVTAELNSQNVTLRSTKK</sequence>
<evidence type="ECO:0000313" key="11">
    <source>
        <dbReference type="Proteomes" id="UP001353858"/>
    </source>
</evidence>
<dbReference type="Gene3D" id="1.20.1270.60">
    <property type="entry name" value="Arfaptin homology (AH) domain/BAR domain"/>
    <property type="match status" value="1"/>
</dbReference>
<dbReference type="GO" id="GO:0015031">
    <property type="term" value="P:protein transport"/>
    <property type="evidence" value="ECO:0007669"/>
    <property type="project" value="TreeGrafter"/>
</dbReference>
<reference evidence="11" key="1">
    <citation type="submission" date="2023-01" db="EMBL/GenBank/DDBJ databases">
        <title>Key to firefly adult light organ development and bioluminescence: homeobox transcription factors regulate luciferase expression and transportation to peroxisome.</title>
        <authorList>
            <person name="Fu X."/>
        </authorList>
    </citation>
    <scope>NUCLEOTIDE SEQUENCE [LARGE SCALE GENOMIC DNA]</scope>
</reference>
<dbReference type="GO" id="GO:0005769">
    <property type="term" value="C:early endosome"/>
    <property type="evidence" value="ECO:0007669"/>
    <property type="project" value="TreeGrafter"/>
</dbReference>
<dbReference type="GO" id="GO:0000407">
    <property type="term" value="C:phagophore assembly site"/>
    <property type="evidence" value="ECO:0007669"/>
    <property type="project" value="TreeGrafter"/>
</dbReference>
<keyword evidence="8" id="KW-0175">Coiled coil</keyword>
<dbReference type="Pfam" id="PF09325">
    <property type="entry name" value="Vps5"/>
    <property type="match status" value="1"/>
</dbReference>
<feature type="coiled-coil region" evidence="8">
    <location>
        <begin position="391"/>
        <end position="425"/>
    </location>
</feature>
<accession>A0AAN7QDY9</accession>
<dbReference type="EMBL" id="JARPUR010000005">
    <property type="protein sequence ID" value="KAK4875163.1"/>
    <property type="molecule type" value="Genomic_DNA"/>
</dbReference>
<name>A0AAN7QDY9_9COLE</name>
<evidence type="ECO:0000256" key="3">
    <source>
        <dbReference type="ARBA" id="ARBA00010883"/>
    </source>
</evidence>
<dbReference type="InterPro" id="IPR015404">
    <property type="entry name" value="Vps5_C"/>
</dbReference>
<keyword evidence="5" id="KW-0963">Cytoplasm</keyword>
<keyword evidence="4" id="KW-0813">Transport</keyword>
<proteinExistence type="inferred from homology"/>
<dbReference type="PROSITE" id="PS50195">
    <property type="entry name" value="PX"/>
    <property type="match status" value="1"/>
</dbReference>
<dbReference type="GO" id="GO:0032456">
    <property type="term" value="P:endocytic recycling"/>
    <property type="evidence" value="ECO:0007669"/>
    <property type="project" value="TreeGrafter"/>
</dbReference>
<keyword evidence="11" id="KW-1185">Reference proteome</keyword>
<dbReference type="SMART" id="SM00312">
    <property type="entry name" value="PX"/>
    <property type="match status" value="1"/>
</dbReference>
<dbReference type="AlphaFoldDB" id="A0AAN7QDY9"/>
<evidence type="ECO:0000256" key="4">
    <source>
        <dbReference type="ARBA" id="ARBA00022448"/>
    </source>
</evidence>
<comment type="caution">
    <text evidence="10">The sequence shown here is derived from an EMBL/GenBank/DDBJ whole genome shotgun (WGS) entry which is preliminary data.</text>
</comment>
<dbReference type="SUPFAM" id="SSF64268">
    <property type="entry name" value="PX domain"/>
    <property type="match status" value="1"/>
</dbReference>
<evidence type="ECO:0000256" key="1">
    <source>
        <dbReference type="ARBA" id="ARBA00004184"/>
    </source>
</evidence>
<evidence type="ECO:0000256" key="6">
    <source>
        <dbReference type="ARBA" id="ARBA00023121"/>
    </source>
</evidence>
<keyword evidence="7" id="KW-0472">Membrane</keyword>
<evidence type="ECO:0000256" key="8">
    <source>
        <dbReference type="SAM" id="Coils"/>
    </source>
</evidence>
<evidence type="ECO:0000259" key="9">
    <source>
        <dbReference type="PROSITE" id="PS50195"/>
    </source>
</evidence>
<dbReference type="Proteomes" id="UP001353858">
    <property type="component" value="Unassembled WGS sequence"/>
</dbReference>
<dbReference type="GO" id="GO:0061709">
    <property type="term" value="P:reticulophagy"/>
    <property type="evidence" value="ECO:0007669"/>
    <property type="project" value="TreeGrafter"/>
</dbReference>
<evidence type="ECO:0000256" key="5">
    <source>
        <dbReference type="ARBA" id="ARBA00022490"/>
    </source>
</evidence>
<dbReference type="InterPro" id="IPR036871">
    <property type="entry name" value="PX_dom_sf"/>
</dbReference>
<dbReference type="PANTHER" id="PTHR45949">
    <property type="entry name" value="SORTING NEXIN-4"/>
    <property type="match status" value="1"/>
</dbReference>
<dbReference type="Gene3D" id="3.30.1520.10">
    <property type="entry name" value="Phox-like domain"/>
    <property type="match status" value="1"/>
</dbReference>
<keyword evidence="6" id="KW-0446">Lipid-binding</keyword>
<dbReference type="Pfam" id="PF00787">
    <property type="entry name" value="PX"/>
    <property type="match status" value="1"/>
</dbReference>
<dbReference type="GO" id="GO:0035091">
    <property type="term" value="F:phosphatidylinositol binding"/>
    <property type="evidence" value="ECO:0007669"/>
    <property type="project" value="InterPro"/>
</dbReference>
<dbReference type="PANTHER" id="PTHR45949:SF2">
    <property type="entry name" value="SORTING NEXIN-4"/>
    <property type="match status" value="1"/>
</dbReference>
<dbReference type="InterPro" id="IPR001683">
    <property type="entry name" value="PX_dom"/>
</dbReference>
<comment type="similarity">
    <text evidence="3">Belongs to the sorting nexin family.</text>
</comment>
<feature type="domain" description="PX" evidence="9">
    <location>
        <begin position="72"/>
        <end position="192"/>
    </location>
</feature>
<dbReference type="GO" id="GO:0034727">
    <property type="term" value="P:piecemeal microautophagy of the nucleus"/>
    <property type="evidence" value="ECO:0007669"/>
    <property type="project" value="TreeGrafter"/>
</dbReference>
<evidence type="ECO:0000256" key="7">
    <source>
        <dbReference type="ARBA" id="ARBA00023136"/>
    </source>
</evidence>
<evidence type="ECO:0000313" key="10">
    <source>
        <dbReference type="EMBL" id="KAK4875163.1"/>
    </source>
</evidence>
<organism evidence="10 11">
    <name type="scientific">Aquatica leii</name>
    <dbReference type="NCBI Taxonomy" id="1421715"/>
    <lineage>
        <taxon>Eukaryota</taxon>
        <taxon>Metazoa</taxon>
        <taxon>Ecdysozoa</taxon>
        <taxon>Arthropoda</taxon>
        <taxon>Hexapoda</taxon>
        <taxon>Insecta</taxon>
        <taxon>Pterygota</taxon>
        <taxon>Neoptera</taxon>
        <taxon>Endopterygota</taxon>
        <taxon>Coleoptera</taxon>
        <taxon>Polyphaga</taxon>
        <taxon>Elateriformia</taxon>
        <taxon>Elateroidea</taxon>
        <taxon>Lampyridae</taxon>
        <taxon>Luciolinae</taxon>
        <taxon>Aquatica</taxon>
    </lineage>
</organism>
<dbReference type="InterPro" id="IPR027267">
    <property type="entry name" value="AH/BAR_dom_sf"/>
</dbReference>
<protein>
    <recommendedName>
        <fullName evidence="9">PX domain-containing protein</fullName>
    </recommendedName>
</protein>
<evidence type="ECO:0000256" key="2">
    <source>
        <dbReference type="ARBA" id="ARBA00004496"/>
    </source>
</evidence>
<dbReference type="SUPFAM" id="SSF103657">
    <property type="entry name" value="BAR/IMD domain-like"/>
    <property type="match status" value="1"/>
</dbReference>